<dbReference type="InterPro" id="IPR012338">
    <property type="entry name" value="Beta-lactam/transpept-like"/>
</dbReference>
<protein>
    <recommendedName>
        <fullName evidence="10">Peptidase S11 D-alanyl-D-alanine carboxypeptidase A N-terminal domain-containing protein</fullName>
    </recommendedName>
</protein>
<dbReference type="AlphaFoldDB" id="A0A3G9JA57"/>
<dbReference type="InterPro" id="IPR018044">
    <property type="entry name" value="Peptidase_S11"/>
</dbReference>
<dbReference type="GO" id="GO:0009002">
    <property type="term" value="F:serine-type D-Ala-D-Ala carboxypeptidase activity"/>
    <property type="evidence" value="ECO:0007669"/>
    <property type="project" value="InterPro"/>
</dbReference>
<proteinExistence type="inferred from homology"/>
<organism evidence="11 12">
    <name type="scientific">Paenibacillus baekrokdamisoli</name>
    <dbReference type="NCBI Taxonomy" id="1712516"/>
    <lineage>
        <taxon>Bacteria</taxon>
        <taxon>Bacillati</taxon>
        <taxon>Bacillota</taxon>
        <taxon>Bacilli</taxon>
        <taxon>Bacillales</taxon>
        <taxon>Paenibacillaceae</taxon>
        <taxon>Paenibacillus</taxon>
    </lineage>
</organism>
<dbReference type="EMBL" id="AP019308">
    <property type="protein sequence ID" value="BBH20778.1"/>
    <property type="molecule type" value="Genomic_DNA"/>
</dbReference>
<keyword evidence="4" id="KW-0133">Cell shape</keyword>
<feature type="binding site" evidence="8">
    <location>
        <position position="263"/>
    </location>
    <ligand>
        <name>substrate</name>
    </ligand>
</feature>
<dbReference type="GO" id="GO:0009252">
    <property type="term" value="P:peptidoglycan biosynthetic process"/>
    <property type="evidence" value="ECO:0007669"/>
    <property type="project" value="UniProtKB-KW"/>
</dbReference>
<dbReference type="PRINTS" id="PR00725">
    <property type="entry name" value="DADACBPTASE1"/>
</dbReference>
<keyword evidence="3" id="KW-0378">Hydrolase</keyword>
<evidence type="ECO:0000256" key="1">
    <source>
        <dbReference type="ARBA" id="ARBA00007164"/>
    </source>
</evidence>
<keyword evidence="5" id="KW-0573">Peptidoglycan synthesis</keyword>
<feature type="active site" evidence="7">
    <location>
        <position position="142"/>
    </location>
</feature>
<evidence type="ECO:0000256" key="6">
    <source>
        <dbReference type="ARBA" id="ARBA00023316"/>
    </source>
</evidence>
<gene>
    <name evidence="11" type="ORF">Back11_21230</name>
</gene>
<feature type="domain" description="Peptidase S11 D-alanyl-D-alanine carboxypeptidase A N-terminal" evidence="10">
    <location>
        <begin position="52"/>
        <end position="292"/>
    </location>
</feature>
<dbReference type="GO" id="GO:0008360">
    <property type="term" value="P:regulation of cell shape"/>
    <property type="evidence" value="ECO:0007669"/>
    <property type="project" value="UniProtKB-KW"/>
</dbReference>
<keyword evidence="2" id="KW-0732">Signal</keyword>
<evidence type="ECO:0000256" key="5">
    <source>
        <dbReference type="ARBA" id="ARBA00022984"/>
    </source>
</evidence>
<evidence type="ECO:0000313" key="12">
    <source>
        <dbReference type="Proteomes" id="UP000275368"/>
    </source>
</evidence>
<comment type="similarity">
    <text evidence="1 9">Belongs to the peptidase S11 family.</text>
</comment>
<sequence>MVNAARLRQLFKYAILLLMVYALLMNWGSMRIKAADVLQSLSTIPIHNGQPQMAALEAESALLMDEKTGAILFSKNAHKRLYPASTTKILTAIIALEKGNPNDMVTVGDEIQLMVAGESSAGLFEGERLSLKDLIAAMLLPSGNDAARTIARYVVSKEEGKTVSAAVSMEQFANLMNEKAQALGAEESHFVNPQGSHDPDHYTTAYDLAIIAKEARKNKLFRTLVSETEHQIDAGKLTQTVINRNKLLQPDSGFYYKGTSGIKTGFTDEAGYCVVASASRKSKDLIAVVLHSTATGVWNDAEILLQAGFDMN</sequence>
<dbReference type="InterPro" id="IPR001967">
    <property type="entry name" value="Peptidase_S11_N"/>
</dbReference>
<accession>A0A3G9JA57</accession>
<dbReference type="GO" id="GO:0071555">
    <property type="term" value="P:cell wall organization"/>
    <property type="evidence" value="ECO:0007669"/>
    <property type="project" value="UniProtKB-KW"/>
</dbReference>
<evidence type="ECO:0000256" key="8">
    <source>
        <dbReference type="PIRSR" id="PIRSR618044-2"/>
    </source>
</evidence>
<dbReference type="PANTHER" id="PTHR21581:SF6">
    <property type="entry name" value="TRAFFICKING PROTEIN PARTICLE COMPLEX SUBUNIT 12"/>
    <property type="match status" value="1"/>
</dbReference>
<dbReference type="KEGG" id="pbk:Back11_21230"/>
<keyword evidence="12" id="KW-1185">Reference proteome</keyword>
<feature type="active site" description="Acyl-ester intermediate" evidence="7">
    <location>
        <position position="85"/>
    </location>
</feature>
<evidence type="ECO:0000256" key="2">
    <source>
        <dbReference type="ARBA" id="ARBA00022729"/>
    </source>
</evidence>
<name>A0A3G9JA57_9BACL</name>
<reference evidence="11 12" key="1">
    <citation type="submission" date="2018-11" db="EMBL/GenBank/DDBJ databases">
        <title>Complete genome sequence of Paenibacillus baekrokdamisoli strain KCTC 33723.</title>
        <authorList>
            <person name="Kang S.W."/>
            <person name="Lee K.C."/>
            <person name="Kim K.K."/>
            <person name="Kim J.S."/>
            <person name="Kim D.S."/>
            <person name="Ko S.H."/>
            <person name="Yang S.H."/>
            <person name="Lee J.S."/>
        </authorList>
    </citation>
    <scope>NUCLEOTIDE SEQUENCE [LARGE SCALE GENOMIC DNA]</scope>
    <source>
        <strain evidence="11 12">KCTC 33723</strain>
    </source>
</reference>
<dbReference type="Pfam" id="PF00768">
    <property type="entry name" value="Peptidase_S11"/>
    <property type="match status" value="1"/>
</dbReference>
<evidence type="ECO:0000313" key="11">
    <source>
        <dbReference type="EMBL" id="BBH20778.1"/>
    </source>
</evidence>
<evidence type="ECO:0000256" key="7">
    <source>
        <dbReference type="PIRSR" id="PIRSR618044-1"/>
    </source>
</evidence>
<feature type="active site" description="Proton acceptor" evidence="7">
    <location>
        <position position="88"/>
    </location>
</feature>
<dbReference type="Proteomes" id="UP000275368">
    <property type="component" value="Chromosome"/>
</dbReference>
<dbReference type="PANTHER" id="PTHR21581">
    <property type="entry name" value="D-ALANYL-D-ALANINE CARBOXYPEPTIDASE"/>
    <property type="match status" value="1"/>
</dbReference>
<dbReference type="GO" id="GO:0006508">
    <property type="term" value="P:proteolysis"/>
    <property type="evidence" value="ECO:0007669"/>
    <property type="project" value="InterPro"/>
</dbReference>
<evidence type="ECO:0000256" key="3">
    <source>
        <dbReference type="ARBA" id="ARBA00022801"/>
    </source>
</evidence>
<evidence type="ECO:0000259" key="10">
    <source>
        <dbReference type="Pfam" id="PF00768"/>
    </source>
</evidence>
<evidence type="ECO:0000256" key="9">
    <source>
        <dbReference type="RuleBase" id="RU004016"/>
    </source>
</evidence>
<keyword evidence="6" id="KW-0961">Cell wall biogenesis/degradation</keyword>
<dbReference type="Gene3D" id="3.40.710.10">
    <property type="entry name" value="DD-peptidase/beta-lactamase superfamily"/>
    <property type="match status" value="1"/>
</dbReference>
<evidence type="ECO:0000256" key="4">
    <source>
        <dbReference type="ARBA" id="ARBA00022960"/>
    </source>
</evidence>
<dbReference type="SUPFAM" id="SSF56601">
    <property type="entry name" value="beta-lactamase/transpeptidase-like"/>
    <property type="match status" value="1"/>
</dbReference>